<protein>
    <recommendedName>
        <fullName evidence="8">tRNA(Ile)-lysidine synthase</fullName>
        <ecNumber evidence="8">6.3.4.19</ecNumber>
    </recommendedName>
    <alternativeName>
        <fullName evidence="8">tRNA(Ile)-2-lysyl-cytidine synthase</fullName>
    </alternativeName>
    <alternativeName>
        <fullName evidence="8">tRNA(Ile)-lysidine synthetase</fullName>
    </alternativeName>
</protein>
<dbReference type="HAMAP" id="MF_01161">
    <property type="entry name" value="tRNA_Ile_lys_synt"/>
    <property type="match status" value="1"/>
</dbReference>
<keyword evidence="11" id="KW-1185">Reference proteome</keyword>
<dbReference type="SUPFAM" id="SSF56037">
    <property type="entry name" value="PheT/TilS domain"/>
    <property type="match status" value="1"/>
</dbReference>
<feature type="domain" description="Lysidine-tRNA(Ile) synthetase C-terminal" evidence="9">
    <location>
        <begin position="383"/>
        <end position="453"/>
    </location>
</feature>
<dbReference type="InterPro" id="IPR015262">
    <property type="entry name" value="tRNA_Ile_lys_synt_subst-bd"/>
</dbReference>
<name>A0A511DU40_LENKE</name>
<dbReference type="InterPro" id="IPR012094">
    <property type="entry name" value="tRNA_Ile_lys_synt"/>
</dbReference>
<keyword evidence="2 8" id="KW-0963">Cytoplasm</keyword>
<dbReference type="Proteomes" id="UP000321893">
    <property type="component" value="Unassembled WGS sequence"/>
</dbReference>
<accession>A0A511DU40</accession>
<dbReference type="AlphaFoldDB" id="A0A511DU40"/>
<dbReference type="SMART" id="SM00977">
    <property type="entry name" value="TilS_C"/>
    <property type="match status" value="1"/>
</dbReference>
<evidence type="ECO:0000256" key="8">
    <source>
        <dbReference type="HAMAP-Rule" id="MF_01161"/>
    </source>
</evidence>
<evidence type="ECO:0000259" key="9">
    <source>
        <dbReference type="SMART" id="SM00977"/>
    </source>
</evidence>
<evidence type="ECO:0000313" key="11">
    <source>
        <dbReference type="Proteomes" id="UP000321893"/>
    </source>
</evidence>
<evidence type="ECO:0000313" key="10">
    <source>
        <dbReference type="EMBL" id="GEL28349.1"/>
    </source>
</evidence>
<evidence type="ECO:0000256" key="4">
    <source>
        <dbReference type="ARBA" id="ARBA00022694"/>
    </source>
</evidence>
<dbReference type="PANTHER" id="PTHR43033">
    <property type="entry name" value="TRNA(ILE)-LYSIDINE SYNTHASE-RELATED"/>
    <property type="match status" value="1"/>
</dbReference>
<keyword evidence="6" id="KW-0067">ATP-binding</keyword>
<dbReference type="Gene3D" id="3.40.50.620">
    <property type="entry name" value="HUPs"/>
    <property type="match status" value="1"/>
</dbReference>
<keyword evidence="5" id="KW-0547">Nucleotide-binding</keyword>
<dbReference type="InterPro" id="IPR012795">
    <property type="entry name" value="tRNA_Ile_lys_synt_N"/>
</dbReference>
<dbReference type="GO" id="GO:0006400">
    <property type="term" value="P:tRNA modification"/>
    <property type="evidence" value="ECO:0007669"/>
    <property type="project" value="UniProtKB-UniRule"/>
</dbReference>
<dbReference type="Pfam" id="PF01171">
    <property type="entry name" value="ATP_bind_3"/>
    <property type="match status" value="1"/>
</dbReference>
<dbReference type="EMBL" id="BJVK01000012">
    <property type="protein sequence ID" value="GEL28349.1"/>
    <property type="molecule type" value="Genomic_DNA"/>
</dbReference>
<evidence type="ECO:0000256" key="1">
    <source>
        <dbReference type="ARBA" id="ARBA00004496"/>
    </source>
</evidence>
<gene>
    <name evidence="8 10" type="primary">tilS</name>
    <name evidence="10" type="ORF">LKE01_11690</name>
</gene>
<evidence type="ECO:0000256" key="5">
    <source>
        <dbReference type="ARBA" id="ARBA00022741"/>
    </source>
</evidence>
<reference evidence="10" key="1">
    <citation type="submission" date="2019-07" db="EMBL/GenBank/DDBJ databases">
        <title>Whole genome shotgun sequence of Lactobacillus kefiri NBRC 15888.</title>
        <authorList>
            <person name="Hosoyama A."/>
            <person name="Uohara A."/>
            <person name="Ohji S."/>
            <person name="Ichikawa N."/>
        </authorList>
    </citation>
    <scope>NUCLEOTIDE SEQUENCE [LARGE SCALE GENOMIC DNA]</scope>
    <source>
        <strain evidence="10">NBRC 15888</strain>
    </source>
</reference>
<dbReference type="InterPro" id="IPR012796">
    <property type="entry name" value="Lysidine-tRNA-synth_C"/>
</dbReference>
<proteinExistence type="inferred from homology"/>
<dbReference type="InterPro" id="IPR011063">
    <property type="entry name" value="TilS/TtcA_N"/>
</dbReference>
<evidence type="ECO:0000256" key="6">
    <source>
        <dbReference type="ARBA" id="ARBA00022840"/>
    </source>
</evidence>
<dbReference type="GO" id="GO:0032267">
    <property type="term" value="F:tRNA(Ile)-lysidine synthase activity"/>
    <property type="evidence" value="ECO:0007669"/>
    <property type="project" value="UniProtKB-EC"/>
</dbReference>
<dbReference type="GO" id="GO:0005737">
    <property type="term" value="C:cytoplasm"/>
    <property type="evidence" value="ECO:0007669"/>
    <property type="project" value="UniProtKB-SubCell"/>
</dbReference>
<comment type="caution">
    <text evidence="8">Lacks conserved residue(s) required for the propagation of feature annotation.</text>
</comment>
<keyword evidence="3 8" id="KW-0436">Ligase</keyword>
<evidence type="ECO:0000256" key="2">
    <source>
        <dbReference type="ARBA" id="ARBA00022490"/>
    </source>
</evidence>
<dbReference type="PANTHER" id="PTHR43033:SF1">
    <property type="entry name" value="TRNA(ILE)-LYSIDINE SYNTHASE-RELATED"/>
    <property type="match status" value="1"/>
</dbReference>
<dbReference type="Gene3D" id="3.30.465.60">
    <property type="match status" value="1"/>
</dbReference>
<evidence type="ECO:0000256" key="7">
    <source>
        <dbReference type="ARBA" id="ARBA00048539"/>
    </source>
</evidence>
<dbReference type="SUPFAM" id="SSF82829">
    <property type="entry name" value="MesJ substrate recognition domain-like"/>
    <property type="match status" value="1"/>
</dbReference>
<sequence length="460" mass="52695">MNLQSRFNSYVRSANWWHAGDKVVVAVSTGVDSMTLLFLLMHLPVDIRPTIIVAYVDHQLRAQSHVETRYINDYCQSHSIKLEQAVWRTDLHPESGIESAARRFRYHFFQQVLDKDDAQYLLTAHHGDDLIETVLMKLTRGGQLPSLVGIHEARGFAGKTLIRPLLGFSKQQIREFAASKQIKWYEDATNQELSFERNRIRHKVVPLLKQENPQLLAHVHDYSIQLSDSMEALATLVEPILTRVANFDNPQTVKVDLQQLKQYPKSVGKQVMQQLLDHRLHVPDVSMAQLAAIIHLIDQDQKPQAKLNLANHWRVQREYQTLIISKEPQIFPLKSEKSAHFMVILDRWYSLNSSQKFGVFSKQQTLSASRTSTFYLDDADLPLQVRSVEPGDRVLLPQGRHQKVTRVLINAKISNDQRKHIRVLVTNRNTVLSVLGVKNSVTLPGSEGAKPYLLTQVPRK</sequence>
<dbReference type="CDD" id="cd01992">
    <property type="entry name" value="TilS_N"/>
    <property type="match status" value="1"/>
</dbReference>
<dbReference type="RefSeq" id="WP_056982714.1">
    <property type="nucleotide sequence ID" value="NZ_BJVK01000012.1"/>
</dbReference>
<dbReference type="OrthoDB" id="9807403at2"/>
<dbReference type="STRING" id="1423764.FC95_GL001999"/>
<organism evidence="10 11">
    <name type="scientific">Lentilactobacillus kefiri</name>
    <name type="common">Lactobacillus kefiri</name>
    <dbReference type="NCBI Taxonomy" id="33962"/>
    <lineage>
        <taxon>Bacteria</taxon>
        <taxon>Bacillati</taxon>
        <taxon>Bacillota</taxon>
        <taxon>Bacilli</taxon>
        <taxon>Lactobacillales</taxon>
        <taxon>Lactobacillaceae</taxon>
        <taxon>Lentilactobacillus</taxon>
    </lineage>
</organism>
<comment type="caution">
    <text evidence="10">The sequence shown here is derived from an EMBL/GenBank/DDBJ whole genome shotgun (WGS) entry which is preliminary data.</text>
</comment>
<dbReference type="NCBIfam" id="TIGR02432">
    <property type="entry name" value="lysidine_TilS_N"/>
    <property type="match status" value="1"/>
</dbReference>
<dbReference type="GO" id="GO:0005524">
    <property type="term" value="F:ATP binding"/>
    <property type="evidence" value="ECO:0007669"/>
    <property type="project" value="UniProtKB-KW"/>
</dbReference>
<comment type="catalytic activity">
    <reaction evidence="7 8">
        <text>cytidine(34) in tRNA(Ile2) + L-lysine + ATP = lysidine(34) in tRNA(Ile2) + AMP + diphosphate + H(+)</text>
        <dbReference type="Rhea" id="RHEA:43744"/>
        <dbReference type="Rhea" id="RHEA-COMP:10625"/>
        <dbReference type="Rhea" id="RHEA-COMP:10670"/>
        <dbReference type="ChEBI" id="CHEBI:15378"/>
        <dbReference type="ChEBI" id="CHEBI:30616"/>
        <dbReference type="ChEBI" id="CHEBI:32551"/>
        <dbReference type="ChEBI" id="CHEBI:33019"/>
        <dbReference type="ChEBI" id="CHEBI:82748"/>
        <dbReference type="ChEBI" id="CHEBI:83665"/>
        <dbReference type="ChEBI" id="CHEBI:456215"/>
        <dbReference type="EC" id="6.3.4.19"/>
    </reaction>
</comment>
<comment type="subcellular location">
    <subcellularLocation>
        <location evidence="1 8">Cytoplasm</location>
    </subcellularLocation>
</comment>
<dbReference type="Pfam" id="PF09179">
    <property type="entry name" value="TilS"/>
    <property type="match status" value="1"/>
</dbReference>
<dbReference type="SUPFAM" id="SSF52402">
    <property type="entry name" value="Adenine nucleotide alpha hydrolases-like"/>
    <property type="match status" value="1"/>
</dbReference>
<dbReference type="InterPro" id="IPR014729">
    <property type="entry name" value="Rossmann-like_a/b/a_fold"/>
</dbReference>
<comment type="similarity">
    <text evidence="8">Belongs to the tRNA(Ile)-lysidine synthase family.</text>
</comment>
<evidence type="ECO:0000256" key="3">
    <source>
        <dbReference type="ARBA" id="ARBA00022598"/>
    </source>
</evidence>
<dbReference type="EC" id="6.3.4.19" evidence="8"/>
<keyword evidence="4 8" id="KW-0819">tRNA processing</keyword>
<comment type="function">
    <text evidence="8">Ligates lysine onto the cytidine present at position 34 of the AUA codon-specific tRNA(Ile) that contains the anticodon CAU, in an ATP-dependent manner. Cytidine is converted to lysidine, thus changing the amino acid specificity of the tRNA from methionine to isoleucine.</text>
</comment>